<dbReference type="SMART" id="SM01002">
    <property type="entry name" value="AlaDh_PNT_C"/>
    <property type="match status" value="1"/>
</dbReference>
<dbReference type="GO" id="GO:0000286">
    <property type="term" value="F:alanine dehydrogenase activity"/>
    <property type="evidence" value="ECO:0007669"/>
    <property type="project" value="TreeGrafter"/>
</dbReference>
<dbReference type="KEGG" id="bic:LMTR13_25775"/>
<dbReference type="GO" id="GO:0005886">
    <property type="term" value="C:plasma membrane"/>
    <property type="evidence" value="ECO:0007669"/>
    <property type="project" value="TreeGrafter"/>
</dbReference>
<sequence length="105" mass="11488">MRQLTSGFKDAPVLAFFTTDPIEEEIRTVDPIIRSLLVPGASAPKLITREMLTLLRPGTVLVDVAIDQGGCFEASRATIHVEPTFDVDGIIHYCVATYLAVCRGR</sequence>
<dbReference type="InterPro" id="IPR007698">
    <property type="entry name" value="AlaDH/PNT_NAD(H)-bd"/>
</dbReference>
<proteinExistence type="predicted"/>
<dbReference type="AlphaFoldDB" id="A0A1B1UJW0"/>
<dbReference type="STRING" id="1274631.LMTR13_25775"/>
<dbReference type="SUPFAM" id="SSF51735">
    <property type="entry name" value="NAD(P)-binding Rossmann-fold domains"/>
    <property type="match status" value="1"/>
</dbReference>
<evidence type="ECO:0000259" key="1">
    <source>
        <dbReference type="SMART" id="SM01002"/>
    </source>
</evidence>
<name>A0A1B1UJW0_9BRAD</name>
<evidence type="ECO:0000313" key="3">
    <source>
        <dbReference type="Proteomes" id="UP000092839"/>
    </source>
</evidence>
<organism evidence="2 3">
    <name type="scientific">Bradyrhizobium icense</name>
    <dbReference type="NCBI Taxonomy" id="1274631"/>
    <lineage>
        <taxon>Bacteria</taxon>
        <taxon>Pseudomonadati</taxon>
        <taxon>Pseudomonadota</taxon>
        <taxon>Alphaproteobacteria</taxon>
        <taxon>Hyphomicrobiales</taxon>
        <taxon>Nitrobacteraceae</taxon>
        <taxon>Bradyrhizobium</taxon>
    </lineage>
</organism>
<protein>
    <recommendedName>
        <fullName evidence="1">Alanine dehydrogenase/pyridine nucleotide transhydrogenase NAD(H)-binding domain-containing protein</fullName>
    </recommendedName>
</protein>
<accession>A0A1B1UJW0</accession>
<dbReference type="Pfam" id="PF01262">
    <property type="entry name" value="AlaDh_PNT_C"/>
    <property type="match status" value="1"/>
</dbReference>
<dbReference type="PANTHER" id="PTHR42795:SF1">
    <property type="entry name" value="ALANINE DEHYDROGENASE"/>
    <property type="match status" value="1"/>
</dbReference>
<dbReference type="EMBL" id="CP016428">
    <property type="protein sequence ID" value="ANW03050.1"/>
    <property type="molecule type" value="Genomic_DNA"/>
</dbReference>
<gene>
    <name evidence="2" type="ORF">LMTR13_25775</name>
</gene>
<reference evidence="2 3" key="1">
    <citation type="submission" date="2016-07" db="EMBL/GenBank/DDBJ databases">
        <title>Complete genome sequence of Bradyrhizobium icense LMTR 13T, a potential inoculant strain isolated from lima bean (Phaseolus lunatus) in Peru.</title>
        <authorList>
            <person name="Ormeno-Orrillo E."/>
            <person name="Duran D."/>
            <person name="Rogel M.A."/>
            <person name="Rey L."/>
            <person name="Imperial J."/>
            <person name="Ruiz-Argueso T."/>
            <person name="Martinez-Romero E."/>
        </authorList>
    </citation>
    <scope>NUCLEOTIDE SEQUENCE [LARGE SCALE GENOMIC DNA]</scope>
    <source>
        <strain evidence="2 3">LMTR 13</strain>
    </source>
</reference>
<dbReference type="InterPro" id="IPR036291">
    <property type="entry name" value="NAD(P)-bd_dom_sf"/>
</dbReference>
<dbReference type="Gene3D" id="3.40.50.720">
    <property type="entry name" value="NAD(P)-binding Rossmann-like Domain"/>
    <property type="match status" value="1"/>
</dbReference>
<dbReference type="Proteomes" id="UP000092839">
    <property type="component" value="Chromosome"/>
</dbReference>
<evidence type="ECO:0000313" key="2">
    <source>
        <dbReference type="EMBL" id="ANW03050.1"/>
    </source>
</evidence>
<dbReference type="PANTHER" id="PTHR42795">
    <property type="entry name" value="ALANINE DEHYDROGENASE"/>
    <property type="match status" value="1"/>
</dbReference>
<keyword evidence="3" id="KW-1185">Reference proteome</keyword>
<feature type="domain" description="Alanine dehydrogenase/pyridine nucleotide transhydrogenase NAD(H)-binding" evidence="1">
    <location>
        <begin position="1"/>
        <end position="94"/>
    </location>
</feature>
<dbReference type="GO" id="GO:0006524">
    <property type="term" value="P:alanine catabolic process"/>
    <property type="evidence" value="ECO:0007669"/>
    <property type="project" value="TreeGrafter"/>
</dbReference>